<comment type="caution">
    <text evidence="1">The sequence shown here is derived from an EMBL/GenBank/DDBJ whole genome shotgun (WGS) entry which is preliminary data.</text>
</comment>
<protein>
    <submittedName>
        <fullName evidence="1">Uncharacterized protein</fullName>
    </submittedName>
</protein>
<evidence type="ECO:0000313" key="2">
    <source>
        <dbReference type="Proteomes" id="UP000828941"/>
    </source>
</evidence>
<dbReference type="EMBL" id="CM039435">
    <property type="protein sequence ID" value="KAI4316884.1"/>
    <property type="molecule type" value="Genomic_DNA"/>
</dbReference>
<organism evidence="1 2">
    <name type="scientific">Bauhinia variegata</name>
    <name type="common">Purple orchid tree</name>
    <name type="synonym">Phanera variegata</name>
    <dbReference type="NCBI Taxonomy" id="167791"/>
    <lineage>
        <taxon>Eukaryota</taxon>
        <taxon>Viridiplantae</taxon>
        <taxon>Streptophyta</taxon>
        <taxon>Embryophyta</taxon>
        <taxon>Tracheophyta</taxon>
        <taxon>Spermatophyta</taxon>
        <taxon>Magnoliopsida</taxon>
        <taxon>eudicotyledons</taxon>
        <taxon>Gunneridae</taxon>
        <taxon>Pentapetalae</taxon>
        <taxon>rosids</taxon>
        <taxon>fabids</taxon>
        <taxon>Fabales</taxon>
        <taxon>Fabaceae</taxon>
        <taxon>Cercidoideae</taxon>
        <taxon>Cercideae</taxon>
        <taxon>Bauhiniinae</taxon>
        <taxon>Bauhinia</taxon>
    </lineage>
</organism>
<sequence length="669" mass="71689">METCSILSHTQRYAAGALFALALHQSQIHQTRISHDPFPRNEGTNVKGVNTSKGLSVSDNPELWIHEKSALLWPVFSLLGVDDQTWHGLQETAGSSSQLRHHLGTFLTLMSEEGVGTSSERLDKEVALTKAVDATASSIKSIPDSSEDECGSREQKSSGQEKLSNNGIKPSAEPHETKHNLELHVSVQTEASMESENGIFEKPVEEASLISYQRKVTVLYAILSACVADTTEDDKKGFVSRKGYDARHRVALRMLARWLDINWIDMEAVEIMVAYSFMDKARKENAKDEDSKISESDWDKWKRGGIIGAAALTGGALMAVTGGLAAPAIAQGLGALAPTLGSLVPAIGSGFAAAATATGSVAGSVAVAASFGAAGASLTGNKMAMRIGSLEEFDLKEIGGNNQGRLAVEICISGLAFAEEDFVIPWEVHKDNSERYALQWESKNLIALSTAILDWLTSKIVVELMKEGAMTTVLSTLMTALAWPATLVSTFGLIDNRWAVAIDRSDKAGKVLAEVLLKGLQGNRPVTLVGFSLGARVIFKCLQCLAESEGDKAGLVERVVILGAPISIKGENWGAARKMVAGRFVNAYSSNDWTLGITFRASLLSQGLAGIQPVDLPGVENVDVTQIIEGHNSYLGMTGQILQQLEMNNCCAVFRKGHESTKEGKSTAT</sequence>
<accession>A0ACB9LZN0</accession>
<keyword evidence="2" id="KW-1185">Reference proteome</keyword>
<proteinExistence type="predicted"/>
<gene>
    <name evidence="1" type="ORF">L6164_024818</name>
</gene>
<dbReference type="Proteomes" id="UP000828941">
    <property type="component" value="Chromosome 10"/>
</dbReference>
<evidence type="ECO:0000313" key="1">
    <source>
        <dbReference type="EMBL" id="KAI4316884.1"/>
    </source>
</evidence>
<reference evidence="1 2" key="1">
    <citation type="journal article" date="2022" name="DNA Res.">
        <title>Chromosomal-level genome assembly of the orchid tree Bauhinia variegata (Leguminosae; Cercidoideae) supports the allotetraploid origin hypothesis of Bauhinia.</title>
        <authorList>
            <person name="Zhong Y."/>
            <person name="Chen Y."/>
            <person name="Zheng D."/>
            <person name="Pang J."/>
            <person name="Liu Y."/>
            <person name="Luo S."/>
            <person name="Meng S."/>
            <person name="Qian L."/>
            <person name="Wei D."/>
            <person name="Dai S."/>
            <person name="Zhou R."/>
        </authorList>
    </citation>
    <scope>NUCLEOTIDE SEQUENCE [LARGE SCALE GENOMIC DNA]</scope>
    <source>
        <strain evidence="1">BV-YZ2020</strain>
    </source>
</reference>
<name>A0ACB9LZN0_BAUVA</name>